<evidence type="ECO:0000313" key="2">
    <source>
        <dbReference type="EMBL" id="GAH73511.1"/>
    </source>
</evidence>
<sequence>MRQYKIAIIIGTRAELIKTFTVMLELQRREIPYYFIHTGQHNLGDLCKMFGVKEPDEILTKEPKKSTKFYSKIKKALLWNIRIVFKIRSVLKRILGLEYVMYHGDTMTTASASIASSRLLNPFKKYQNIHLEAGLRSDNIREPFPEEIARRIADRFSDILLTVSDRSTGNVQGRFNTRVIQVGNTIADSARVALMYAVNKRTNPLTKEKFALITVHRHENIK</sequence>
<comment type="caution">
    <text evidence="2">The sequence shown here is derived from an EMBL/GenBank/DDBJ whole genome shotgun (WGS) entry which is preliminary data.</text>
</comment>
<dbReference type="SUPFAM" id="SSF53756">
    <property type="entry name" value="UDP-Glycosyltransferase/glycogen phosphorylase"/>
    <property type="match status" value="1"/>
</dbReference>
<dbReference type="AlphaFoldDB" id="X1HTP3"/>
<dbReference type="Gene3D" id="3.40.50.2000">
    <property type="entry name" value="Glycogen Phosphorylase B"/>
    <property type="match status" value="1"/>
</dbReference>
<evidence type="ECO:0000259" key="1">
    <source>
        <dbReference type="Pfam" id="PF02350"/>
    </source>
</evidence>
<accession>X1HTP3</accession>
<proteinExistence type="predicted"/>
<dbReference type="PANTHER" id="PTHR43174">
    <property type="entry name" value="UDP-N-ACETYLGLUCOSAMINE 2-EPIMERASE"/>
    <property type="match status" value="1"/>
</dbReference>
<reference evidence="2" key="1">
    <citation type="journal article" date="2014" name="Front. Microbiol.">
        <title>High frequency of phylogenetically diverse reductive dehalogenase-homologous genes in deep subseafloor sedimentary metagenomes.</title>
        <authorList>
            <person name="Kawai M."/>
            <person name="Futagami T."/>
            <person name="Toyoda A."/>
            <person name="Takaki Y."/>
            <person name="Nishi S."/>
            <person name="Hori S."/>
            <person name="Arai W."/>
            <person name="Tsubouchi T."/>
            <person name="Morono Y."/>
            <person name="Uchiyama I."/>
            <person name="Ito T."/>
            <person name="Fujiyama A."/>
            <person name="Inagaki F."/>
            <person name="Takami H."/>
        </authorList>
    </citation>
    <scope>NUCLEOTIDE SEQUENCE</scope>
    <source>
        <strain evidence="2">Expedition CK06-06</strain>
    </source>
</reference>
<feature type="non-terminal residue" evidence="2">
    <location>
        <position position="222"/>
    </location>
</feature>
<name>X1HTP3_9ZZZZ</name>
<dbReference type="InterPro" id="IPR029767">
    <property type="entry name" value="WecB-like"/>
</dbReference>
<gene>
    <name evidence="2" type="ORF">S03H2_45756</name>
</gene>
<feature type="domain" description="UDP-N-acetylglucosamine 2-epimerase" evidence="1">
    <location>
        <begin position="26"/>
        <end position="221"/>
    </location>
</feature>
<organism evidence="2">
    <name type="scientific">marine sediment metagenome</name>
    <dbReference type="NCBI Taxonomy" id="412755"/>
    <lineage>
        <taxon>unclassified sequences</taxon>
        <taxon>metagenomes</taxon>
        <taxon>ecological metagenomes</taxon>
    </lineage>
</organism>
<dbReference type="InterPro" id="IPR003331">
    <property type="entry name" value="UDP_GlcNAc_Epimerase_2_dom"/>
</dbReference>
<protein>
    <recommendedName>
        <fullName evidence="1">UDP-N-acetylglucosamine 2-epimerase domain-containing protein</fullName>
    </recommendedName>
</protein>
<dbReference type="Pfam" id="PF02350">
    <property type="entry name" value="Epimerase_2"/>
    <property type="match status" value="1"/>
</dbReference>
<dbReference type="PANTHER" id="PTHR43174:SF1">
    <property type="entry name" value="UDP-N-ACETYLGLUCOSAMINE 2-EPIMERASE"/>
    <property type="match status" value="1"/>
</dbReference>
<dbReference type="EMBL" id="BARU01028688">
    <property type="protein sequence ID" value="GAH73511.1"/>
    <property type="molecule type" value="Genomic_DNA"/>
</dbReference>